<protein>
    <submittedName>
        <fullName evidence="2">Uncharacterized protein</fullName>
    </submittedName>
</protein>
<reference evidence="3" key="1">
    <citation type="submission" date="2015-03" db="EMBL/GenBank/DDBJ databases">
        <authorList>
            <person name="Urmite Genomes"/>
        </authorList>
    </citation>
    <scope>NUCLEOTIDE SEQUENCE [LARGE SCALE GENOMIC DNA]</scope>
    <source>
        <strain evidence="3">CSUR P1344</strain>
    </source>
</reference>
<dbReference type="AlphaFoldDB" id="A0A0U1DPJ0"/>
<keyword evidence="1" id="KW-0812">Transmembrane</keyword>
<proteinExistence type="predicted"/>
<sequence>MTFLPPSSRRELGTETICLVGGCLLGIVLLGIVVYFTTV</sequence>
<accession>A0A0U1DPJ0</accession>
<gene>
    <name evidence="2" type="ORF">BN000_04305</name>
</gene>
<dbReference type="EMBL" id="CTEC01000002">
    <property type="protein sequence ID" value="CQD18785.1"/>
    <property type="molecule type" value="Genomic_DNA"/>
</dbReference>
<keyword evidence="1" id="KW-1133">Transmembrane helix</keyword>
<feature type="transmembrane region" description="Helical" evidence="1">
    <location>
        <begin position="12"/>
        <end position="36"/>
    </location>
</feature>
<keyword evidence="1" id="KW-0472">Membrane</keyword>
<dbReference type="Proteomes" id="UP000199601">
    <property type="component" value="Unassembled WGS sequence"/>
</dbReference>
<evidence type="ECO:0000313" key="2">
    <source>
        <dbReference type="EMBL" id="CQD18785.1"/>
    </source>
</evidence>
<name>A0A0U1DPJ0_9MYCO</name>
<organism evidence="2 3">
    <name type="scientific">Mycobacterium europaeum</name>
    <dbReference type="NCBI Taxonomy" id="761804"/>
    <lineage>
        <taxon>Bacteria</taxon>
        <taxon>Bacillati</taxon>
        <taxon>Actinomycetota</taxon>
        <taxon>Actinomycetes</taxon>
        <taxon>Mycobacteriales</taxon>
        <taxon>Mycobacteriaceae</taxon>
        <taxon>Mycobacterium</taxon>
        <taxon>Mycobacterium simiae complex</taxon>
    </lineage>
</organism>
<dbReference type="Pfam" id="PF23711">
    <property type="entry name" value="DUF7156"/>
    <property type="match status" value="1"/>
</dbReference>
<evidence type="ECO:0000313" key="3">
    <source>
        <dbReference type="Proteomes" id="UP000199601"/>
    </source>
</evidence>
<evidence type="ECO:0000256" key="1">
    <source>
        <dbReference type="SAM" id="Phobius"/>
    </source>
</evidence>
<dbReference type="InterPro" id="IPR055580">
    <property type="entry name" value="DUF7156"/>
</dbReference>
<keyword evidence="3" id="KW-1185">Reference proteome</keyword>